<dbReference type="CDD" id="cd03703">
    <property type="entry name" value="aeIF5B_II"/>
    <property type="match status" value="1"/>
</dbReference>
<sequence>MAPKKKGGNKKKDDNWEDELGETIDPIAQAAQNAKADEAVQDAAAEQDNEMGGGLLAALKKNRGKKAKKGKIVEDFVEGEDPTTDGDAAPQPVDLASKAPEEATFDDEEDVFGQPMKKGKASKGGKQQEKEETKDDDDDGEEGGMRVKTKKEKEREKKEREKQRKKEQAAKKKTAAPAPAASKEPEKAVAESKKEPAPEPVAAPAAPAAPAAGAKKKKLNPALAALQKQQEERRRREEEAARLAAEEKARIEEEERLAAEEAKRKEEQKLAKKLREKQKIEEQKKAGTYKSKAQKEAEARQKARLQQMVEAGGVIVGGTVGEKEKAKKPDNKKKSALKKKEEEELRLQKAKEAAEAEAARKQMEELRLAEEQAAKAKAEAEKAKAEAEAKAEESDGLEDWEAEADKMDGVKDSWDAESEEEQEKKPTEAPAPATKAKATVAPTSTPANGKPKAPVKEESTDSEEDDSDDDSEEEEMTAAQKAEIKRKAEAAERRRQQHEAALAARSKDNLRSPICCILGHVDTGKTKLLDKIRQTNVQEGEAGGITQQIGATYFPVEALKKKTAVVNEDGSFEFKVPGLLVIDTPGHESFTNLRSRGSSLCNIAILVVDIMHGLEPQTLESMRLLRERKTPFIVALNKIDRLFGWKQIANNGFQDSLRHQTKGCQNEFKDRLERTKLAFAEQGFNAEVFYENKNMAKYVSLVPTSAHTGEGIPDMLKLLVKLTQERMTSSLMYLSEVEATVLEVKVIEGLGTTIDVVLSNGVLHEGDRIVLCGLNGAISTNIRALLTPAEMKELRVKSAYVHNKSVKAAIGVKIAADGLEQAIAGSRLLVVGPDDDEEDLEEEVMGDLENLLSRISKTGRGVSVQASTLGSLEALLEFLRVSKIPVSNISIGPVYKRDVMQAGIMLEKAPEYAVMLCFDVKVDKEAAAYAQEVGVKIFTADIIYHLFDAFTKHMSELAEKKKEESKLQAVFPCVLKTVAVFNKKDPIVIGVDVIEGSLRLLTPIAAVKTSATGTKEIVVLGRVSSIERDHKAVNICKKGQPSVAIKIEGSNQPMYGRHLEESDMLYSQISRASIDTLKEFYRSEVSMDEWNLIRKLKPLFDVS</sequence>
<keyword evidence="7" id="KW-0479">Metal-binding</keyword>
<evidence type="ECO:0000256" key="11">
    <source>
        <dbReference type="ARBA" id="ARBA00023134"/>
    </source>
</evidence>
<proteinExistence type="inferred from homology"/>
<accession>A0A0D2AQF6</accession>
<dbReference type="Pfam" id="PF14578">
    <property type="entry name" value="GTP_EFTU_D4"/>
    <property type="match status" value="1"/>
</dbReference>
<dbReference type="Gene3D" id="3.40.50.300">
    <property type="entry name" value="P-loop containing nucleotide triphosphate hydrolases"/>
    <property type="match status" value="1"/>
</dbReference>
<dbReference type="PANTHER" id="PTHR43381:SF4">
    <property type="entry name" value="EUKARYOTIC TRANSLATION INITIATION FACTOR 5B"/>
    <property type="match status" value="1"/>
</dbReference>
<dbReference type="InterPro" id="IPR009000">
    <property type="entry name" value="Transl_B-barrel_sf"/>
</dbReference>
<evidence type="ECO:0000256" key="7">
    <source>
        <dbReference type="ARBA" id="ARBA00022723"/>
    </source>
</evidence>
<dbReference type="InterPro" id="IPR036925">
    <property type="entry name" value="TIF_IF2_dom3_sf"/>
</dbReference>
<feature type="compositionally biased region" description="Basic and acidic residues" evidence="14">
    <location>
        <begin position="321"/>
        <end position="393"/>
    </location>
</feature>
<dbReference type="InterPro" id="IPR005225">
    <property type="entry name" value="Small_GTP-bd"/>
</dbReference>
<feature type="compositionally biased region" description="Basic residues" evidence="14">
    <location>
        <begin position="60"/>
        <end position="70"/>
    </location>
</feature>
<dbReference type="PROSITE" id="PS51722">
    <property type="entry name" value="G_TR_2"/>
    <property type="match status" value="1"/>
</dbReference>
<comment type="similarity">
    <text evidence="2">Belongs to the TRAFAC class translation factor GTPase superfamily. Classic translation factor GTPase family. IF-2 subfamily.</text>
</comment>
<dbReference type="Pfam" id="PF00009">
    <property type="entry name" value="GTP_EFTU"/>
    <property type="match status" value="1"/>
</dbReference>
<dbReference type="OrthoDB" id="4928at2759"/>
<keyword evidence="17" id="KW-1185">Reference proteome</keyword>
<dbReference type="AlphaFoldDB" id="A0A0D2AQF6"/>
<feature type="compositionally biased region" description="Low complexity" evidence="14">
    <location>
        <begin position="200"/>
        <end position="213"/>
    </location>
</feature>
<evidence type="ECO:0000256" key="3">
    <source>
        <dbReference type="ARBA" id="ARBA00011986"/>
    </source>
</evidence>
<feature type="compositionally biased region" description="Basic and acidic residues" evidence="14">
    <location>
        <begin position="403"/>
        <end position="414"/>
    </location>
</feature>
<dbReference type="SUPFAM" id="SSF52540">
    <property type="entry name" value="P-loop containing nucleoside triphosphate hydrolases"/>
    <property type="match status" value="1"/>
</dbReference>
<evidence type="ECO:0000256" key="9">
    <source>
        <dbReference type="ARBA" id="ARBA00022801"/>
    </source>
</evidence>
<dbReference type="GO" id="GO:0003743">
    <property type="term" value="F:translation initiation factor activity"/>
    <property type="evidence" value="ECO:0007669"/>
    <property type="project" value="UniProtKB-KW"/>
</dbReference>
<evidence type="ECO:0000313" key="17">
    <source>
        <dbReference type="Proteomes" id="UP000053259"/>
    </source>
</evidence>
<dbReference type="GO" id="GO:0005525">
    <property type="term" value="F:GTP binding"/>
    <property type="evidence" value="ECO:0007669"/>
    <property type="project" value="UniProtKB-KW"/>
</dbReference>
<feature type="region of interest" description="Disordered" evidence="14">
    <location>
        <begin position="1"/>
        <end position="24"/>
    </location>
</feature>
<dbReference type="CDD" id="cd01887">
    <property type="entry name" value="IF2_eIF5B"/>
    <property type="match status" value="1"/>
</dbReference>
<dbReference type="InterPro" id="IPR000795">
    <property type="entry name" value="T_Tr_GTP-bd_dom"/>
</dbReference>
<feature type="region of interest" description="Disordered" evidence="14">
    <location>
        <begin position="316"/>
        <end position="505"/>
    </location>
</feature>
<dbReference type="FunCoup" id="A0A0D2AQF6">
    <property type="interactions" value="450"/>
</dbReference>
<dbReference type="FunFam" id="3.40.50.300:FF:000112">
    <property type="entry name" value="Eukaryotic translation initiation factor 5B"/>
    <property type="match status" value="1"/>
</dbReference>
<dbReference type="InterPro" id="IPR015760">
    <property type="entry name" value="TIF_IF2"/>
</dbReference>
<feature type="compositionally biased region" description="Acidic residues" evidence="14">
    <location>
        <begin position="75"/>
        <end position="84"/>
    </location>
</feature>
<evidence type="ECO:0000256" key="1">
    <source>
        <dbReference type="ARBA" id="ARBA00004496"/>
    </source>
</evidence>
<dbReference type="SUPFAM" id="SSF50447">
    <property type="entry name" value="Translation proteins"/>
    <property type="match status" value="1"/>
</dbReference>
<dbReference type="PRINTS" id="PR00315">
    <property type="entry name" value="ELONGATNFCT"/>
</dbReference>
<evidence type="ECO:0000256" key="5">
    <source>
        <dbReference type="ARBA" id="ARBA00022490"/>
    </source>
</evidence>
<dbReference type="GO" id="GO:0003924">
    <property type="term" value="F:GTPase activity"/>
    <property type="evidence" value="ECO:0007669"/>
    <property type="project" value="InterPro"/>
</dbReference>
<organism evidence="16 17">
    <name type="scientific">Verruconis gallopava</name>
    <dbReference type="NCBI Taxonomy" id="253628"/>
    <lineage>
        <taxon>Eukaryota</taxon>
        <taxon>Fungi</taxon>
        <taxon>Dikarya</taxon>
        <taxon>Ascomycota</taxon>
        <taxon>Pezizomycotina</taxon>
        <taxon>Dothideomycetes</taxon>
        <taxon>Pleosporomycetidae</taxon>
        <taxon>Venturiales</taxon>
        <taxon>Sympoventuriaceae</taxon>
        <taxon>Verruconis</taxon>
    </lineage>
</organism>
<dbReference type="EC" id="3.6.5.3" evidence="3"/>
<dbReference type="NCBIfam" id="NF003078">
    <property type="entry name" value="PRK04004.1"/>
    <property type="match status" value="1"/>
</dbReference>
<reference evidence="16 17" key="1">
    <citation type="submission" date="2015-01" db="EMBL/GenBank/DDBJ databases">
        <title>The Genome Sequence of Ochroconis gallopava CBS43764.</title>
        <authorList>
            <consortium name="The Broad Institute Genomics Platform"/>
            <person name="Cuomo C."/>
            <person name="de Hoog S."/>
            <person name="Gorbushina A."/>
            <person name="Stielow B."/>
            <person name="Teixiera M."/>
            <person name="Abouelleil A."/>
            <person name="Chapman S.B."/>
            <person name="Priest M."/>
            <person name="Young S.K."/>
            <person name="Wortman J."/>
            <person name="Nusbaum C."/>
            <person name="Birren B."/>
        </authorList>
    </citation>
    <scope>NUCLEOTIDE SEQUENCE [LARGE SCALE GENOMIC DNA]</scope>
    <source>
        <strain evidence="16 17">CBS 43764</strain>
    </source>
</reference>
<evidence type="ECO:0000256" key="12">
    <source>
        <dbReference type="ARBA" id="ARBA00032478"/>
    </source>
</evidence>
<feature type="compositionally biased region" description="Basic and acidic residues" evidence="14">
    <location>
        <begin position="183"/>
        <end position="197"/>
    </location>
</feature>
<dbReference type="PANTHER" id="PTHR43381">
    <property type="entry name" value="TRANSLATION INITIATION FACTOR IF-2-RELATED"/>
    <property type="match status" value="1"/>
</dbReference>
<evidence type="ECO:0000256" key="10">
    <source>
        <dbReference type="ARBA" id="ARBA00022917"/>
    </source>
</evidence>
<keyword evidence="9" id="KW-0378">Hydrolase</keyword>
<dbReference type="InterPro" id="IPR029459">
    <property type="entry name" value="EFTU-type"/>
</dbReference>
<dbReference type="RefSeq" id="XP_016218762.1">
    <property type="nucleotide sequence ID" value="XM_016353609.1"/>
</dbReference>
<feature type="compositionally biased region" description="Basic and acidic residues" evidence="14">
    <location>
        <begin position="229"/>
        <end position="242"/>
    </location>
</feature>
<comment type="subcellular location">
    <subcellularLocation>
        <location evidence="1">Cytoplasm</location>
    </subcellularLocation>
</comment>
<dbReference type="SUPFAM" id="SSF52156">
    <property type="entry name" value="Initiation factor IF2/eIF5b, domain 3"/>
    <property type="match status" value="1"/>
</dbReference>
<dbReference type="InterPro" id="IPR027417">
    <property type="entry name" value="P-loop_NTPase"/>
</dbReference>
<feature type="compositionally biased region" description="Acidic residues" evidence="14">
    <location>
        <begin position="460"/>
        <end position="476"/>
    </location>
</feature>
<dbReference type="Gene3D" id="3.40.50.10050">
    <property type="entry name" value="Translation initiation factor IF- 2, domain 3"/>
    <property type="match status" value="1"/>
</dbReference>
<feature type="region of interest" description="Disordered" evidence="14">
    <location>
        <begin position="259"/>
        <end position="303"/>
    </location>
</feature>
<dbReference type="HOGENOM" id="CLU_002656_1_0_1"/>
<keyword evidence="6 16" id="KW-0396">Initiation factor</keyword>
<feature type="compositionally biased region" description="Basic and acidic residues" evidence="14">
    <location>
        <begin position="482"/>
        <end position="498"/>
    </location>
</feature>
<keyword evidence="8" id="KW-0547">Nucleotide-binding</keyword>
<dbReference type="NCBIfam" id="TIGR00231">
    <property type="entry name" value="small_GTP"/>
    <property type="match status" value="1"/>
</dbReference>
<dbReference type="InParanoid" id="A0A0D2AQF6"/>
<feature type="region of interest" description="Disordered" evidence="14">
    <location>
        <begin position="60"/>
        <end position="242"/>
    </location>
</feature>
<evidence type="ECO:0000313" key="16">
    <source>
        <dbReference type="EMBL" id="KIW08893.1"/>
    </source>
</evidence>
<evidence type="ECO:0000259" key="15">
    <source>
        <dbReference type="PROSITE" id="PS51722"/>
    </source>
</evidence>
<evidence type="ECO:0000256" key="8">
    <source>
        <dbReference type="ARBA" id="ARBA00022741"/>
    </source>
</evidence>
<dbReference type="InterPro" id="IPR023115">
    <property type="entry name" value="TIF_IF2_dom3"/>
</dbReference>
<dbReference type="GO" id="GO:0046872">
    <property type="term" value="F:metal ion binding"/>
    <property type="evidence" value="ECO:0007669"/>
    <property type="project" value="UniProtKB-KW"/>
</dbReference>
<gene>
    <name evidence="16" type="ORF">PV09_00815</name>
</gene>
<dbReference type="GO" id="GO:0005739">
    <property type="term" value="C:mitochondrion"/>
    <property type="evidence" value="ECO:0007669"/>
    <property type="project" value="TreeGrafter"/>
</dbReference>
<keyword evidence="5" id="KW-0963">Cytoplasm</keyword>
<evidence type="ECO:0000256" key="13">
    <source>
        <dbReference type="ARBA" id="ARBA00048107"/>
    </source>
</evidence>
<keyword evidence="10" id="KW-0648">Protein biosynthesis</keyword>
<evidence type="ECO:0000256" key="6">
    <source>
        <dbReference type="ARBA" id="ARBA00022540"/>
    </source>
</evidence>
<evidence type="ECO:0000256" key="2">
    <source>
        <dbReference type="ARBA" id="ARBA00007733"/>
    </source>
</evidence>
<dbReference type="STRING" id="253628.A0A0D2AQF6"/>
<dbReference type="VEuPathDB" id="FungiDB:PV09_00815"/>
<dbReference type="FunFam" id="2.40.30.10:FF:000013">
    <property type="entry name" value="eukaryotic translation initiation factor 5B"/>
    <property type="match status" value="1"/>
</dbReference>
<keyword evidence="11" id="KW-0342">GTP-binding</keyword>
<feature type="compositionally biased region" description="Low complexity" evidence="14">
    <location>
        <begin position="428"/>
        <end position="447"/>
    </location>
</feature>
<dbReference type="FunFam" id="3.40.50.10050:FF:000002">
    <property type="entry name" value="Eukaryotic translation initiation factor 5B"/>
    <property type="match status" value="1"/>
</dbReference>
<dbReference type="GeneID" id="27308788"/>
<dbReference type="FunFam" id="2.40.30.10:FF:000026">
    <property type="entry name" value="Eukaryotic translation initiation factor 5B"/>
    <property type="match status" value="1"/>
</dbReference>
<name>A0A0D2AQF6_9PEZI</name>
<dbReference type="Proteomes" id="UP000053259">
    <property type="component" value="Unassembled WGS sequence"/>
</dbReference>
<dbReference type="Gene3D" id="2.40.30.10">
    <property type="entry name" value="Translation factors"/>
    <property type="match status" value="2"/>
</dbReference>
<feature type="compositionally biased region" description="Basic and acidic residues" evidence="14">
    <location>
        <begin position="151"/>
        <end position="170"/>
    </location>
</feature>
<feature type="compositionally biased region" description="Basic and acidic residues" evidence="14">
    <location>
        <begin position="259"/>
        <end position="270"/>
    </location>
</feature>
<dbReference type="Pfam" id="PF11987">
    <property type="entry name" value="IF-2"/>
    <property type="match status" value="1"/>
</dbReference>
<feature type="domain" description="Tr-type G" evidence="15">
    <location>
        <begin position="510"/>
        <end position="728"/>
    </location>
</feature>
<dbReference type="EMBL" id="KN847530">
    <property type="protein sequence ID" value="KIW08893.1"/>
    <property type="molecule type" value="Genomic_DNA"/>
</dbReference>
<evidence type="ECO:0000256" key="14">
    <source>
        <dbReference type="SAM" id="MobiDB-lite"/>
    </source>
</evidence>
<comment type="catalytic activity">
    <reaction evidence="13">
        <text>GTP + H2O = GDP + phosphate + H(+)</text>
        <dbReference type="Rhea" id="RHEA:19669"/>
        <dbReference type="ChEBI" id="CHEBI:15377"/>
        <dbReference type="ChEBI" id="CHEBI:15378"/>
        <dbReference type="ChEBI" id="CHEBI:37565"/>
        <dbReference type="ChEBI" id="CHEBI:43474"/>
        <dbReference type="ChEBI" id="CHEBI:58189"/>
        <dbReference type="EC" id="3.6.5.3"/>
    </reaction>
</comment>
<evidence type="ECO:0000256" key="4">
    <source>
        <dbReference type="ARBA" id="ARBA00013824"/>
    </source>
</evidence>
<protein>
    <recommendedName>
        <fullName evidence="4">Eukaryotic translation initiation factor 5B</fullName>
        <ecNumber evidence="3">3.6.5.3</ecNumber>
    </recommendedName>
    <alternativeName>
        <fullName evidence="12">Translation initiation factor IF-2</fullName>
    </alternativeName>
</protein>